<dbReference type="AlphaFoldDB" id="X1VS73"/>
<protein>
    <submittedName>
        <fullName evidence="1">Uncharacterized protein</fullName>
    </submittedName>
</protein>
<proteinExistence type="predicted"/>
<organism evidence="1">
    <name type="scientific">marine sediment metagenome</name>
    <dbReference type="NCBI Taxonomy" id="412755"/>
    <lineage>
        <taxon>unclassified sequences</taxon>
        <taxon>metagenomes</taxon>
        <taxon>ecological metagenomes</taxon>
    </lineage>
</organism>
<name>X1VS73_9ZZZZ</name>
<accession>X1VS73</accession>
<sequence>MWRWRTSPHTRARDGLFAIYFRRDPVRFAQVGELYELGGPGVESEGLVDVLFPDDALG</sequence>
<comment type="caution">
    <text evidence="1">The sequence shown here is derived from an EMBL/GenBank/DDBJ whole genome shotgun (WGS) entry which is preliminary data.</text>
</comment>
<reference evidence="1" key="1">
    <citation type="journal article" date="2014" name="Front. Microbiol.">
        <title>High frequency of phylogenetically diverse reductive dehalogenase-homologous genes in deep subseafloor sedimentary metagenomes.</title>
        <authorList>
            <person name="Kawai M."/>
            <person name="Futagami T."/>
            <person name="Toyoda A."/>
            <person name="Takaki Y."/>
            <person name="Nishi S."/>
            <person name="Hori S."/>
            <person name="Arai W."/>
            <person name="Tsubouchi T."/>
            <person name="Morono Y."/>
            <person name="Uchiyama I."/>
            <person name="Ito T."/>
            <person name="Fujiyama A."/>
            <person name="Inagaki F."/>
            <person name="Takami H."/>
        </authorList>
    </citation>
    <scope>NUCLEOTIDE SEQUENCE</scope>
    <source>
        <strain evidence="1">Expedition CK06-06</strain>
    </source>
</reference>
<evidence type="ECO:0000313" key="1">
    <source>
        <dbReference type="EMBL" id="GAJ23517.1"/>
    </source>
</evidence>
<gene>
    <name evidence="1" type="ORF">S12H4_57536</name>
</gene>
<dbReference type="EMBL" id="BARW01037228">
    <property type="protein sequence ID" value="GAJ23517.1"/>
    <property type="molecule type" value="Genomic_DNA"/>
</dbReference>